<accession>A0A662YJM2</accession>
<feature type="region of interest" description="Disordered" evidence="1">
    <location>
        <begin position="52"/>
        <end position="85"/>
    </location>
</feature>
<dbReference type="AlphaFoldDB" id="A0A662YJM2"/>
<evidence type="ECO:0000313" key="3">
    <source>
        <dbReference type="Proteomes" id="UP000289886"/>
    </source>
</evidence>
<gene>
    <name evidence="2" type="ORF">EOD39_15342</name>
</gene>
<organism evidence="2 3">
    <name type="scientific">Acipenser ruthenus</name>
    <name type="common">Sterlet sturgeon</name>
    <dbReference type="NCBI Taxonomy" id="7906"/>
    <lineage>
        <taxon>Eukaryota</taxon>
        <taxon>Metazoa</taxon>
        <taxon>Chordata</taxon>
        <taxon>Craniata</taxon>
        <taxon>Vertebrata</taxon>
        <taxon>Euteleostomi</taxon>
        <taxon>Actinopterygii</taxon>
        <taxon>Chondrostei</taxon>
        <taxon>Acipenseriformes</taxon>
        <taxon>Acipenseridae</taxon>
        <taxon>Acipenser</taxon>
    </lineage>
</organism>
<comment type="caution">
    <text evidence="2">The sequence shown here is derived from an EMBL/GenBank/DDBJ whole genome shotgun (WGS) entry which is preliminary data.</text>
</comment>
<dbReference type="Proteomes" id="UP000289886">
    <property type="component" value="Unassembled WGS sequence"/>
</dbReference>
<feature type="compositionally biased region" description="Polar residues" evidence="1">
    <location>
        <begin position="62"/>
        <end position="72"/>
    </location>
</feature>
<dbReference type="EMBL" id="SCEB01001477">
    <property type="protein sequence ID" value="RXM96722.1"/>
    <property type="molecule type" value="Genomic_DNA"/>
</dbReference>
<protein>
    <submittedName>
        <fullName evidence="2">Uncharacterized protein</fullName>
    </submittedName>
</protein>
<name>A0A662YJM2_ACIRT</name>
<evidence type="ECO:0000256" key="1">
    <source>
        <dbReference type="SAM" id="MobiDB-lite"/>
    </source>
</evidence>
<reference evidence="2 3" key="1">
    <citation type="submission" date="2019-01" db="EMBL/GenBank/DDBJ databases">
        <title>Draft Genome and Complete Hox-Cluster Characterization of the Sterlet Sturgeon (Acipenser ruthenus).</title>
        <authorList>
            <person name="Wei Q."/>
        </authorList>
    </citation>
    <scope>NUCLEOTIDE SEQUENCE [LARGE SCALE GENOMIC DNA]</scope>
    <source>
        <strain evidence="2">WHYD16114868_AA</strain>
        <tissue evidence="2">Blood</tissue>
    </source>
</reference>
<proteinExistence type="predicted"/>
<sequence length="85" mass="9109">MLVTVSPGNTAKAPIPVVNITKHNITLGQRVLLGHLQPVKDVCPTAVRLLEVPENPPVPGTTPRQMVDSTRTPEGPSGRQHSVFN</sequence>
<keyword evidence="3" id="KW-1185">Reference proteome</keyword>
<evidence type="ECO:0000313" key="2">
    <source>
        <dbReference type="EMBL" id="RXM96722.1"/>
    </source>
</evidence>